<dbReference type="AlphaFoldDB" id="A0A0C2CLL4"/>
<accession>A0A0C2CLL4</accession>
<feature type="region of interest" description="Disordered" evidence="1">
    <location>
        <begin position="78"/>
        <end position="97"/>
    </location>
</feature>
<protein>
    <recommendedName>
        <fullName evidence="4">PTPRJ transmembrane domain-containing protein</fullName>
    </recommendedName>
</protein>
<name>A0A0C2CLL4_9BILA</name>
<feature type="compositionally biased region" description="Acidic residues" evidence="1">
    <location>
        <begin position="84"/>
        <end position="97"/>
    </location>
</feature>
<evidence type="ECO:0000313" key="2">
    <source>
        <dbReference type="EMBL" id="KIH50687.1"/>
    </source>
</evidence>
<proteinExistence type="predicted"/>
<organism evidence="2 3">
    <name type="scientific">Ancylostoma duodenale</name>
    <dbReference type="NCBI Taxonomy" id="51022"/>
    <lineage>
        <taxon>Eukaryota</taxon>
        <taxon>Metazoa</taxon>
        <taxon>Ecdysozoa</taxon>
        <taxon>Nematoda</taxon>
        <taxon>Chromadorea</taxon>
        <taxon>Rhabditida</taxon>
        <taxon>Rhabditina</taxon>
        <taxon>Rhabditomorpha</taxon>
        <taxon>Strongyloidea</taxon>
        <taxon>Ancylostomatidae</taxon>
        <taxon>Ancylostomatinae</taxon>
        <taxon>Ancylostoma</taxon>
    </lineage>
</organism>
<dbReference type="OrthoDB" id="8609993at2759"/>
<evidence type="ECO:0008006" key="4">
    <source>
        <dbReference type="Google" id="ProtNLM"/>
    </source>
</evidence>
<sequence length="97" mass="11098">MGSENYEGNAEFFRASPSTWNPFTRNTRNASFTIGSDDCERRSLDEPYCNGILRANIDYKVKLRAYLENKVAMESDWISIDGSTGEEEEEEDKNGEQ</sequence>
<reference evidence="2 3" key="1">
    <citation type="submission" date="2013-12" db="EMBL/GenBank/DDBJ databases">
        <title>Draft genome of the parsitic nematode Ancylostoma duodenale.</title>
        <authorList>
            <person name="Mitreva M."/>
        </authorList>
    </citation>
    <scope>NUCLEOTIDE SEQUENCE [LARGE SCALE GENOMIC DNA]</scope>
    <source>
        <strain evidence="2 3">Zhejiang</strain>
    </source>
</reference>
<dbReference type="EMBL" id="KN749006">
    <property type="protein sequence ID" value="KIH50687.1"/>
    <property type="molecule type" value="Genomic_DNA"/>
</dbReference>
<evidence type="ECO:0000313" key="3">
    <source>
        <dbReference type="Proteomes" id="UP000054047"/>
    </source>
</evidence>
<keyword evidence="3" id="KW-1185">Reference proteome</keyword>
<dbReference type="Proteomes" id="UP000054047">
    <property type="component" value="Unassembled WGS sequence"/>
</dbReference>
<gene>
    <name evidence="2" type="ORF">ANCDUO_19233</name>
</gene>
<evidence type="ECO:0000256" key="1">
    <source>
        <dbReference type="SAM" id="MobiDB-lite"/>
    </source>
</evidence>